<accession>A0AAV5FZK8</accession>
<reference evidence="1" key="1">
    <citation type="journal article" date="2018" name="DNA Res.">
        <title>Multiple hybrid de novo genome assembly of finger millet, an orphan allotetraploid crop.</title>
        <authorList>
            <person name="Hatakeyama M."/>
            <person name="Aluri S."/>
            <person name="Balachadran M.T."/>
            <person name="Sivarajan S.R."/>
            <person name="Patrignani A."/>
            <person name="Gruter S."/>
            <person name="Poveda L."/>
            <person name="Shimizu-Inatsugi R."/>
            <person name="Baeten J."/>
            <person name="Francoijs K.J."/>
            <person name="Nataraja K.N."/>
            <person name="Reddy Y.A.N."/>
            <person name="Phadnis S."/>
            <person name="Ravikumar R.L."/>
            <person name="Schlapbach R."/>
            <person name="Sreeman S.M."/>
            <person name="Shimizu K.K."/>
        </authorList>
    </citation>
    <scope>NUCLEOTIDE SEQUENCE</scope>
</reference>
<evidence type="ECO:0000313" key="2">
    <source>
        <dbReference type="Proteomes" id="UP001054889"/>
    </source>
</evidence>
<dbReference type="AlphaFoldDB" id="A0AAV5FZK8"/>
<sequence length="108" mass="12152">MLLQHFIWGLKPKSARFLDIATRGAFVYATPVEGKRILAKILRNLEDYQPIPSENHLEGVQLADLSPVNTTPVSHVTNEVDCTLAFDTLDPYLFCHESPFSLPEAEIE</sequence>
<gene>
    <name evidence="1" type="primary">gb29150</name>
    <name evidence="1" type="ORF">PR202_gb29150</name>
</gene>
<evidence type="ECO:0000313" key="1">
    <source>
        <dbReference type="EMBL" id="GJN39990.1"/>
    </source>
</evidence>
<keyword evidence="2" id="KW-1185">Reference proteome</keyword>
<dbReference type="Proteomes" id="UP001054889">
    <property type="component" value="Unassembled WGS sequence"/>
</dbReference>
<reference evidence="1" key="2">
    <citation type="submission" date="2021-12" db="EMBL/GenBank/DDBJ databases">
        <title>Resequencing data analysis of finger millet.</title>
        <authorList>
            <person name="Hatakeyama M."/>
            <person name="Aluri S."/>
            <person name="Balachadran M.T."/>
            <person name="Sivarajan S.R."/>
            <person name="Poveda L."/>
            <person name="Shimizu-Inatsugi R."/>
            <person name="Schlapbach R."/>
            <person name="Sreeman S.M."/>
            <person name="Shimizu K.K."/>
        </authorList>
    </citation>
    <scope>NUCLEOTIDE SEQUENCE</scope>
</reference>
<name>A0AAV5FZK8_ELECO</name>
<proteinExistence type="predicted"/>
<comment type="caution">
    <text evidence="1">The sequence shown here is derived from an EMBL/GenBank/DDBJ whole genome shotgun (WGS) entry which is preliminary data.</text>
</comment>
<dbReference type="EMBL" id="BQKI01000099">
    <property type="protein sequence ID" value="GJN39990.1"/>
    <property type="molecule type" value="Genomic_DNA"/>
</dbReference>
<protein>
    <submittedName>
        <fullName evidence="1">Uncharacterized protein</fullName>
    </submittedName>
</protein>
<organism evidence="1 2">
    <name type="scientific">Eleusine coracana subsp. coracana</name>
    <dbReference type="NCBI Taxonomy" id="191504"/>
    <lineage>
        <taxon>Eukaryota</taxon>
        <taxon>Viridiplantae</taxon>
        <taxon>Streptophyta</taxon>
        <taxon>Embryophyta</taxon>
        <taxon>Tracheophyta</taxon>
        <taxon>Spermatophyta</taxon>
        <taxon>Magnoliopsida</taxon>
        <taxon>Liliopsida</taxon>
        <taxon>Poales</taxon>
        <taxon>Poaceae</taxon>
        <taxon>PACMAD clade</taxon>
        <taxon>Chloridoideae</taxon>
        <taxon>Cynodonteae</taxon>
        <taxon>Eleusininae</taxon>
        <taxon>Eleusine</taxon>
    </lineage>
</organism>